<accession>A0AAE3GMP9</accession>
<dbReference type="AlphaFoldDB" id="A0AAE3GMP9"/>
<keyword evidence="2" id="KW-1185">Reference proteome</keyword>
<reference evidence="1" key="1">
    <citation type="submission" date="2022-06" db="EMBL/GenBank/DDBJ databases">
        <title>Genomic Encyclopedia of Archaeal and Bacterial Type Strains, Phase II (KMG-II): from individual species to whole genera.</title>
        <authorList>
            <person name="Goeker M."/>
        </authorList>
    </citation>
    <scope>NUCLEOTIDE SEQUENCE</scope>
    <source>
        <strain evidence="1">DSM 43935</strain>
    </source>
</reference>
<evidence type="ECO:0000313" key="2">
    <source>
        <dbReference type="Proteomes" id="UP001206128"/>
    </source>
</evidence>
<organism evidence="1 2">
    <name type="scientific">Goodfellowiella coeruleoviolacea</name>
    <dbReference type="NCBI Taxonomy" id="334858"/>
    <lineage>
        <taxon>Bacteria</taxon>
        <taxon>Bacillati</taxon>
        <taxon>Actinomycetota</taxon>
        <taxon>Actinomycetes</taxon>
        <taxon>Pseudonocardiales</taxon>
        <taxon>Pseudonocardiaceae</taxon>
        <taxon>Goodfellowiella</taxon>
    </lineage>
</organism>
<evidence type="ECO:0000313" key="1">
    <source>
        <dbReference type="EMBL" id="MCP2170373.1"/>
    </source>
</evidence>
<evidence type="ECO:0008006" key="3">
    <source>
        <dbReference type="Google" id="ProtNLM"/>
    </source>
</evidence>
<protein>
    <recommendedName>
        <fullName evidence="3">XRE family transcriptional regulator</fullName>
    </recommendedName>
</protein>
<dbReference type="EMBL" id="JAMTCK010000032">
    <property type="protein sequence ID" value="MCP2170373.1"/>
    <property type="molecule type" value="Genomic_DNA"/>
</dbReference>
<proteinExistence type="predicted"/>
<sequence length="378" mass="41220">MAGLVGKSEDWLKLIEAGKRGLPLPAAVKLARLLGVTDLSEIYGTDLSAPLKVVDRPTHPQAAAVSHALSAYLIQDAEPTPVADYVAAVDAAWRNWQLSPTQRSDAGAVLPTLILTGRAAVAAYQGSDRRTAQVALAAVYHLAQAFFAWQQDASQWVWLSAVRGLETGEAADDLVARATGVFYYAHVLRSAGRADEALDMLRLVVDELEPLLADGDDEVRALWGVLQMCRASTAARYNHDASAWTYWEQADRVVSSLPKNYAHPWHLFGRSFVDLHKTVLSVCLGDNGEAIRHSDSFQVEKVPSRLWAASHLVNVARAYHQKRDNAALLPLLQAERYSPEAVRFNVSAREIVSDIAAAGRGPLRAEAVEVAHRLQIAV</sequence>
<comment type="caution">
    <text evidence="1">The sequence shown here is derived from an EMBL/GenBank/DDBJ whole genome shotgun (WGS) entry which is preliminary data.</text>
</comment>
<name>A0AAE3GMP9_9PSEU</name>
<gene>
    <name evidence="1" type="ORF">LX83_007264</name>
</gene>
<dbReference type="Proteomes" id="UP001206128">
    <property type="component" value="Unassembled WGS sequence"/>
</dbReference>